<dbReference type="EMBL" id="BARV01032873">
    <property type="protein sequence ID" value="GAI38954.1"/>
    <property type="molecule type" value="Genomic_DNA"/>
</dbReference>
<reference evidence="1" key="1">
    <citation type="journal article" date="2014" name="Front. Microbiol.">
        <title>High frequency of phylogenetically diverse reductive dehalogenase-homologous genes in deep subseafloor sedimentary metagenomes.</title>
        <authorList>
            <person name="Kawai M."/>
            <person name="Futagami T."/>
            <person name="Toyoda A."/>
            <person name="Takaki Y."/>
            <person name="Nishi S."/>
            <person name="Hori S."/>
            <person name="Arai W."/>
            <person name="Tsubouchi T."/>
            <person name="Morono Y."/>
            <person name="Uchiyama I."/>
            <person name="Ito T."/>
            <person name="Fujiyama A."/>
            <person name="Inagaki F."/>
            <person name="Takami H."/>
        </authorList>
    </citation>
    <scope>NUCLEOTIDE SEQUENCE</scope>
    <source>
        <strain evidence="1">Expedition CK06-06</strain>
    </source>
</reference>
<protein>
    <submittedName>
        <fullName evidence="1">Uncharacterized protein</fullName>
    </submittedName>
</protein>
<proteinExistence type="predicted"/>
<feature type="non-terminal residue" evidence="1">
    <location>
        <position position="55"/>
    </location>
</feature>
<evidence type="ECO:0000313" key="1">
    <source>
        <dbReference type="EMBL" id="GAI38954.1"/>
    </source>
</evidence>
<comment type="caution">
    <text evidence="1">The sequence shown here is derived from an EMBL/GenBank/DDBJ whole genome shotgun (WGS) entry which is preliminary data.</text>
</comment>
<organism evidence="1">
    <name type="scientific">marine sediment metagenome</name>
    <dbReference type="NCBI Taxonomy" id="412755"/>
    <lineage>
        <taxon>unclassified sequences</taxon>
        <taxon>metagenomes</taxon>
        <taxon>ecological metagenomes</taxon>
    </lineage>
</organism>
<sequence length="55" mass="6412">MVGSNRLPSLYYDAEKTGNAENLEYVAHNTDVQSDYIRHFPDPERHSFLGSYFCR</sequence>
<name>X1Q6T6_9ZZZZ</name>
<dbReference type="AlphaFoldDB" id="X1Q6T6"/>
<accession>X1Q6T6</accession>
<gene>
    <name evidence="1" type="ORF">S06H3_51767</name>
</gene>